<keyword evidence="11 15" id="KW-0066">ATP synthesis</keyword>
<comment type="function">
    <text evidence="12 15">Subunit e, of the mitochondrial membrane ATP synthase complex (F(1)F(0) ATP synthase or Complex V) that produces ATP from ADP in the presence of a proton gradient across the membrane which is generated by electron transport complexes of the respiratory chain. ATP synthase complex consist of a soluble F(1) head domain - the catalytic core - and a membrane F(1) domain - the membrane proton channel. These two domains are linked by a central stalk rotating inside the F(1) region and a stationary peripheral stalk. During catalysis, ATP synthesis in the catalytic domain of F(1) is coupled via a rotary mechanism of the central stalk subunits to proton translocation. In vivo, can only synthesize ATP although its ATP hydrolase activity can be activated artificially in vitro. Part of the complex F(0) domain.</text>
</comment>
<dbReference type="GO" id="GO:0045259">
    <property type="term" value="C:proton-transporting ATP synthase complex"/>
    <property type="evidence" value="ECO:0007669"/>
    <property type="project" value="UniProtKB-UniRule"/>
</dbReference>
<evidence type="ECO:0000256" key="3">
    <source>
        <dbReference type="ARBA" id="ARBA00022448"/>
    </source>
</evidence>
<evidence type="ECO:0000313" key="18">
    <source>
        <dbReference type="Proteomes" id="UP000198287"/>
    </source>
</evidence>
<dbReference type="PANTHER" id="PTHR12427">
    <property type="entry name" value="ATP SYNTHASE E CHAIN, MITOCHONDRIAL"/>
    <property type="match status" value="1"/>
</dbReference>
<accession>A0A226EJT2</accession>
<dbReference type="InterPro" id="IPR008386">
    <property type="entry name" value="ATP_synth_F0_esu_mt"/>
</dbReference>
<protein>
    <recommendedName>
        <fullName evidence="14 15">ATP synthase F(0) complex subunit e, mitochondrial</fullName>
    </recommendedName>
</protein>
<keyword evidence="7" id="KW-0007">Acetylation</keyword>
<dbReference type="PANTHER" id="PTHR12427:SF1">
    <property type="entry name" value="ATP SYNTHASE SUBUNIT E, MITOCHONDRIAL"/>
    <property type="match status" value="1"/>
</dbReference>
<evidence type="ECO:0000256" key="11">
    <source>
        <dbReference type="ARBA" id="ARBA00023310"/>
    </source>
</evidence>
<sequence length="105" mass="11805">MSSLPEPRAPHALIKLSRWTMLSLGLFYGFQRNKVLSRRETARRAKEEEERPAREAALKAEKDKKYNEDMEYLGRETGVIAPGTVPGGGRVGADSKFQSECGCKY</sequence>
<evidence type="ECO:0000256" key="4">
    <source>
        <dbReference type="ARBA" id="ARBA00022547"/>
    </source>
</evidence>
<dbReference type="AlphaFoldDB" id="A0A226EJT2"/>
<keyword evidence="4 15" id="KW-0138">CF(0)</keyword>
<comment type="subcellular location">
    <subcellularLocation>
        <location evidence="1 15">Mitochondrion inner membrane</location>
    </subcellularLocation>
</comment>
<dbReference type="GO" id="GO:0005743">
    <property type="term" value="C:mitochondrial inner membrane"/>
    <property type="evidence" value="ECO:0007669"/>
    <property type="project" value="UniProtKB-SubCell"/>
</dbReference>
<dbReference type="EMBL" id="LNIX01000003">
    <property type="protein sequence ID" value="OXA57955.1"/>
    <property type="molecule type" value="Genomic_DNA"/>
</dbReference>
<evidence type="ECO:0000313" key="17">
    <source>
        <dbReference type="EMBL" id="OXA57955.1"/>
    </source>
</evidence>
<dbReference type="GO" id="GO:0015986">
    <property type="term" value="P:proton motive force-driven ATP synthesis"/>
    <property type="evidence" value="ECO:0007669"/>
    <property type="project" value="InterPro"/>
</dbReference>
<evidence type="ECO:0000256" key="10">
    <source>
        <dbReference type="ARBA" id="ARBA00023136"/>
    </source>
</evidence>
<dbReference type="STRING" id="158441.A0A226EJT2"/>
<comment type="caution">
    <text evidence="17">The sequence shown here is derived from an EMBL/GenBank/DDBJ whole genome shotgun (WGS) entry which is preliminary data.</text>
</comment>
<keyword evidence="18" id="KW-1185">Reference proteome</keyword>
<evidence type="ECO:0000256" key="6">
    <source>
        <dbReference type="ARBA" id="ARBA00022792"/>
    </source>
</evidence>
<feature type="region of interest" description="Disordered" evidence="16">
    <location>
        <begin position="42"/>
        <end position="62"/>
    </location>
</feature>
<evidence type="ECO:0000256" key="2">
    <source>
        <dbReference type="ARBA" id="ARBA00007333"/>
    </source>
</evidence>
<evidence type="ECO:0000256" key="12">
    <source>
        <dbReference type="ARBA" id="ARBA00057306"/>
    </source>
</evidence>
<evidence type="ECO:0000256" key="1">
    <source>
        <dbReference type="ARBA" id="ARBA00004273"/>
    </source>
</evidence>
<evidence type="ECO:0000256" key="5">
    <source>
        <dbReference type="ARBA" id="ARBA00022781"/>
    </source>
</evidence>
<comment type="similarity">
    <text evidence="2 15">Belongs to the ATPase e subunit family.</text>
</comment>
<gene>
    <name evidence="17" type="ORF">Fcan01_07185</name>
</gene>
<comment type="subunit">
    <text evidence="13">Component of the ATP synthase complex composed at least of ATP5F1A/subunit alpha, ATP5F1B/subunit beta, ATP5MC1/subunit c (homooctomer), MT-ATP6/subunit a, MT-ATP8/subunit 8, ATP5ME/subunit e, ATP5MF/subunit f, ATP5MG/subunit g, ATP5MK/subunit k, ATP5MJ/subunit j, ATP5F1C/subunit gamma, ATP5F1D/subunit delta, ATP5F1E/subunit epsilon, ATP5PF/subunit F6, ATP5PB/subunit b, ATP5PD/subunit d, ATP5PO/subunit OSCP. ATP synthase complex consists of a soluble F(1) head domain (subunits alpha(3) and beta(3)) - the catalytic core - and a membrane F(0) domain - the membrane proton channel (subunits c, a, 8, e, f, g, k and j). These two domains are linked by a central stalk (subunits gamma, delta, and epsilon) rotating inside the F1 region and a stationary peripheral stalk (subunits F6, b, d, and OSCP).</text>
</comment>
<evidence type="ECO:0000256" key="9">
    <source>
        <dbReference type="ARBA" id="ARBA00023128"/>
    </source>
</evidence>
<comment type="subunit">
    <text evidence="15">F-type ATPases have 2 components, CF(1) - the catalytic core - and CF(0) - the membrane proton channel. CF(1) and CF(0) have multiple subunits.</text>
</comment>
<keyword evidence="3 15" id="KW-0813">Transport</keyword>
<evidence type="ECO:0000256" key="13">
    <source>
        <dbReference type="ARBA" id="ARBA00064647"/>
    </source>
</evidence>
<dbReference type="OrthoDB" id="9982108at2759"/>
<reference evidence="17 18" key="1">
    <citation type="submission" date="2015-12" db="EMBL/GenBank/DDBJ databases">
        <title>The genome of Folsomia candida.</title>
        <authorList>
            <person name="Faddeeva A."/>
            <person name="Derks M.F."/>
            <person name="Anvar Y."/>
            <person name="Smit S."/>
            <person name="Van Straalen N."/>
            <person name="Roelofs D."/>
        </authorList>
    </citation>
    <scope>NUCLEOTIDE SEQUENCE [LARGE SCALE GENOMIC DNA]</scope>
    <source>
        <strain evidence="17 18">VU population</strain>
        <tissue evidence="17">Whole body</tissue>
    </source>
</reference>
<dbReference type="GO" id="GO:0015078">
    <property type="term" value="F:proton transmembrane transporter activity"/>
    <property type="evidence" value="ECO:0007669"/>
    <property type="project" value="InterPro"/>
</dbReference>
<proteinExistence type="inferred from homology"/>
<keyword evidence="6 15" id="KW-0999">Mitochondrion inner membrane</keyword>
<name>A0A226EJT2_FOLCA</name>
<evidence type="ECO:0000256" key="14">
    <source>
        <dbReference type="ARBA" id="ARBA00074682"/>
    </source>
</evidence>
<keyword evidence="9 15" id="KW-0496">Mitochondrion</keyword>
<evidence type="ECO:0000256" key="8">
    <source>
        <dbReference type="ARBA" id="ARBA00023065"/>
    </source>
</evidence>
<evidence type="ECO:0000256" key="16">
    <source>
        <dbReference type="SAM" id="MobiDB-lite"/>
    </source>
</evidence>
<keyword evidence="10" id="KW-0472">Membrane</keyword>
<dbReference type="Proteomes" id="UP000198287">
    <property type="component" value="Unassembled WGS sequence"/>
</dbReference>
<evidence type="ECO:0000256" key="15">
    <source>
        <dbReference type="RuleBase" id="RU367005"/>
    </source>
</evidence>
<keyword evidence="5 15" id="KW-0375">Hydrogen ion transport</keyword>
<keyword evidence="8 15" id="KW-0406">Ion transport</keyword>
<organism evidence="17 18">
    <name type="scientific">Folsomia candida</name>
    <name type="common">Springtail</name>
    <dbReference type="NCBI Taxonomy" id="158441"/>
    <lineage>
        <taxon>Eukaryota</taxon>
        <taxon>Metazoa</taxon>
        <taxon>Ecdysozoa</taxon>
        <taxon>Arthropoda</taxon>
        <taxon>Hexapoda</taxon>
        <taxon>Collembola</taxon>
        <taxon>Entomobryomorpha</taxon>
        <taxon>Isotomoidea</taxon>
        <taxon>Isotomidae</taxon>
        <taxon>Proisotominae</taxon>
        <taxon>Folsomia</taxon>
    </lineage>
</organism>
<dbReference type="Pfam" id="PF05680">
    <property type="entry name" value="ATP-synt_E"/>
    <property type="match status" value="1"/>
</dbReference>
<evidence type="ECO:0000256" key="7">
    <source>
        <dbReference type="ARBA" id="ARBA00022990"/>
    </source>
</evidence>